<name>A0A7X8TID0_9MICC</name>
<dbReference type="PROSITE" id="PS51257">
    <property type="entry name" value="PROKAR_LIPOPROTEIN"/>
    <property type="match status" value="1"/>
</dbReference>
<dbReference type="AlphaFoldDB" id="A0A7X8TID0"/>
<dbReference type="InterPro" id="IPR052169">
    <property type="entry name" value="CW_Biosynth-Accessory"/>
</dbReference>
<dbReference type="SMART" id="SM00854">
    <property type="entry name" value="PGA_cap"/>
    <property type="match status" value="1"/>
</dbReference>
<evidence type="ECO:0000313" key="6">
    <source>
        <dbReference type="Proteomes" id="UP000523139"/>
    </source>
</evidence>
<evidence type="ECO:0000256" key="3">
    <source>
        <dbReference type="SAM" id="SignalP"/>
    </source>
</evidence>
<dbReference type="InterPro" id="IPR029052">
    <property type="entry name" value="Metallo-depent_PP-like"/>
</dbReference>
<feature type="signal peptide" evidence="3">
    <location>
        <begin position="1"/>
        <end position="31"/>
    </location>
</feature>
<dbReference type="EMBL" id="JABAHY010000002">
    <property type="protein sequence ID" value="NLS09091.1"/>
    <property type="molecule type" value="Genomic_DNA"/>
</dbReference>
<evidence type="ECO:0000313" key="5">
    <source>
        <dbReference type="EMBL" id="NLS09091.1"/>
    </source>
</evidence>
<protein>
    <submittedName>
        <fullName evidence="5">CapA family protein</fullName>
    </submittedName>
</protein>
<dbReference type="PANTHER" id="PTHR33393">
    <property type="entry name" value="POLYGLUTAMINE SYNTHESIS ACCESSORY PROTEIN RV0574C-RELATED"/>
    <property type="match status" value="1"/>
</dbReference>
<feature type="domain" description="Capsule synthesis protein CapA" evidence="4">
    <location>
        <begin position="82"/>
        <end position="342"/>
    </location>
</feature>
<dbReference type="InterPro" id="IPR019079">
    <property type="entry name" value="Capsule_synth_CapA"/>
</dbReference>
<dbReference type="Pfam" id="PF09587">
    <property type="entry name" value="PGA_cap"/>
    <property type="match status" value="1"/>
</dbReference>
<evidence type="ECO:0000256" key="2">
    <source>
        <dbReference type="SAM" id="MobiDB-lite"/>
    </source>
</evidence>
<dbReference type="PANTHER" id="PTHR33393:SF13">
    <property type="entry name" value="PGA BIOSYNTHESIS PROTEIN CAPA"/>
    <property type="match status" value="1"/>
</dbReference>
<proteinExistence type="inferred from homology"/>
<feature type="compositionally biased region" description="Acidic residues" evidence="2">
    <location>
        <begin position="64"/>
        <end position="78"/>
    </location>
</feature>
<reference evidence="5 6" key="1">
    <citation type="submission" date="2020-04" db="EMBL/GenBank/DDBJ databases">
        <title>Nesterenkonia sp. nov., isolated from marine sediment.</title>
        <authorList>
            <person name="Zhang G."/>
        </authorList>
    </citation>
    <scope>NUCLEOTIDE SEQUENCE [LARGE SCALE GENOMIC DNA]</scope>
    <source>
        <strain evidence="5 6">MY13</strain>
    </source>
</reference>
<keyword evidence="3" id="KW-0732">Signal</keyword>
<dbReference type="Gene3D" id="3.60.21.10">
    <property type="match status" value="1"/>
</dbReference>
<comment type="caution">
    <text evidence="5">The sequence shown here is derived from an EMBL/GenBank/DDBJ whole genome shotgun (WGS) entry which is preliminary data.</text>
</comment>
<dbReference type="RefSeq" id="WP_168886591.1">
    <property type="nucleotide sequence ID" value="NZ_JABAHY010000002.1"/>
</dbReference>
<dbReference type="CDD" id="cd07381">
    <property type="entry name" value="MPP_CapA"/>
    <property type="match status" value="1"/>
</dbReference>
<evidence type="ECO:0000259" key="4">
    <source>
        <dbReference type="SMART" id="SM00854"/>
    </source>
</evidence>
<feature type="chain" id="PRO_5038709740" evidence="3">
    <location>
        <begin position="32"/>
        <end position="454"/>
    </location>
</feature>
<dbReference type="Proteomes" id="UP000523139">
    <property type="component" value="Unassembled WGS sequence"/>
</dbReference>
<organism evidence="5 6">
    <name type="scientific">Nesterenkonia sedimenti</name>
    <dbReference type="NCBI Taxonomy" id="1463632"/>
    <lineage>
        <taxon>Bacteria</taxon>
        <taxon>Bacillati</taxon>
        <taxon>Actinomycetota</taxon>
        <taxon>Actinomycetes</taxon>
        <taxon>Micrococcales</taxon>
        <taxon>Micrococcaceae</taxon>
        <taxon>Nesterenkonia</taxon>
    </lineage>
</organism>
<feature type="region of interest" description="Disordered" evidence="2">
    <location>
        <begin position="428"/>
        <end position="454"/>
    </location>
</feature>
<gene>
    <name evidence="5" type="ORF">HGQ17_03545</name>
</gene>
<accession>A0A7X8TID0</accession>
<keyword evidence="6" id="KW-1185">Reference proteome</keyword>
<feature type="compositionally biased region" description="Polar residues" evidence="2">
    <location>
        <begin position="39"/>
        <end position="50"/>
    </location>
</feature>
<sequence length="454" mass="49304">MRTLPRPSSGRHLRYALPLALLLATSCATWDAENDGDSDQQSGSPATTSPPAEGTDADPGQQEDNQETTEDTPEESGDVEFTIVSTGDVLPHDNVIDAAAELAGDPEGSQGYEFRPLLAEVEEWVSGADLALCSMEVPLTPPGVEPEGYPTFGAPEELVPALSETGFHGCNTANNHSMDRDIAGLEHTMEMFEDQGMGHVGTARSEQEAQAAQFYTLERADREITVAHLSTTMLHNHAYPIPDDESWRVTDLSAEELTEAAAEARQQGADVVVASVHWGTEYVDEPTAQQREYGEQLAAGGEIDAVYGNHSHTPQPIEELEGGPAGEGMWVVWSMGNFLHNQDEHCCVPEAATGTLVYAQVEAPEGEEPRVTGMDWSPVTVDRENQSRDDEEFYGIWPLSPLREEIPDGVVSLDEATVEERWELVAGVMDPDHLRDQPPTPTGDDPEVHPRGDS</sequence>
<comment type="similarity">
    <text evidence="1">Belongs to the CapA family.</text>
</comment>
<evidence type="ECO:0000256" key="1">
    <source>
        <dbReference type="ARBA" id="ARBA00005662"/>
    </source>
</evidence>
<feature type="region of interest" description="Disordered" evidence="2">
    <location>
        <begin position="31"/>
        <end position="78"/>
    </location>
</feature>
<dbReference type="SUPFAM" id="SSF56300">
    <property type="entry name" value="Metallo-dependent phosphatases"/>
    <property type="match status" value="1"/>
</dbReference>